<feature type="region of interest" description="Disordered" evidence="1">
    <location>
        <begin position="1"/>
        <end position="31"/>
    </location>
</feature>
<feature type="compositionally biased region" description="Low complexity" evidence="1">
    <location>
        <begin position="441"/>
        <end position="457"/>
    </location>
</feature>
<feature type="compositionally biased region" description="Basic and acidic residues" evidence="1">
    <location>
        <begin position="258"/>
        <end position="283"/>
    </location>
</feature>
<organism evidence="2 3">
    <name type="scientific">Buddleja alternifolia</name>
    <dbReference type="NCBI Taxonomy" id="168488"/>
    <lineage>
        <taxon>Eukaryota</taxon>
        <taxon>Viridiplantae</taxon>
        <taxon>Streptophyta</taxon>
        <taxon>Embryophyta</taxon>
        <taxon>Tracheophyta</taxon>
        <taxon>Spermatophyta</taxon>
        <taxon>Magnoliopsida</taxon>
        <taxon>eudicotyledons</taxon>
        <taxon>Gunneridae</taxon>
        <taxon>Pentapetalae</taxon>
        <taxon>asterids</taxon>
        <taxon>lamiids</taxon>
        <taxon>Lamiales</taxon>
        <taxon>Scrophulariaceae</taxon>
        <taxon>Buddlejeae</taxon>
        <taxon>Buddleja</taxon>
    </lineage>
</organism>
<protein>
    <submittedName>
        <fullName evidence="2">Uncharacterized protein</fullName>
    </submittedName>
</protein>
<feature type="compositionally biased region" description="Basic and acidic residues" evidence="1">
    <location>
        <begin position="465"/>
        <end position="476"/>
    </location>
</feature>
<evidence type="ECO:0000313" key="3">
    <source>
        <dbReference type="Proteomes" id="UP000826271"/>
    </source>
</evidence>
<dbReference type="PANTHER" id="PTHR31390:SF4">
    <property type="entry name" value="DUF3527 DOMAIN-CONTAINING PROTEIN"/>
    <property type="match status" value="1"/>
</dbReference>
<dbReference type="AlphaFoldDB" id="A0AAV6XY79"/>
<proteinExistence type="predicted"/>
<dbReference type="Proteomes" id="UP000826271">
    <property type="component" value="Unassembled WGS sequence"/>
</dbReference>
<feature type="compositionally biased region" description="Polar residues" evidence="1">
    <location>
        <begin position="322"/>
        <end position="336"/>
    </location>
</feature>
<feature type="compositionally biased region" description="Polar residues" evidence="1">
    <location>
        <begin position="232"/>
        <end position="241"/>
    </location>
</feature>
<gene>
    <name evidence="2" type="ORF">BUALT_Bualt02G0070600</name>
</gene>
<sequence>MEFHSESNDQKTRKQNVCLSTQPKPRNKLGSMLNFENHETSYDDFQQVEKNVEKTQGHHKKQQVETEMLKSEELVKYMSYLPNYLERGENPKEKPFNIGVLDWRLLEKWQHYHEASSPSSFVASEGNSVSRHQHKINPPSQSSSRLNACSTQSSSPDTGNKLKHCRRNDSDLRGVPRTKSRHSETFNEQQQLPSCAFTDHEVFERHSKAVPHPSDIPRNTQSDLSKGENHTSLEANRNRSSAKLLGTEFTSHYTNEGGKTKESHVVQSCSKERRTNCPSDKDQTIQFPSRTSKQKNQEENNSGSKPRNLADNAAFQVKMGISETTKVRNPSPTRQLSFGIGKIGKSSTCDKSNTNCLSDENQKIRFPSIALISTSRRKNLDENNSGSNPRNVSDSETFQVKMGISETKKVRNPSPTRRLSFSIGRIGKSSSTNLPAVPNPASDSKATSAASCSTNSTCDKSNATGRDRSSPLRRLLDPFWKPKSGDVKSSERNPSMARTVKPSSGQKESPVSHSVRVKSDLKDCRTDDIMESHQNRPSTMQALLQVAVKNGLPLFTFTVDNCSDILAATVKDLGGKKTEQTWTYTFFSFSETKKKNAHWINQGSKDRNHSYVSNVVAQMKVSDLKRQREFVLSSLDRRNVDQTSDSMPCDEVAAIVVKYPDDEGNEFPSDQLTLTVILPGGHHGEPSKGEPSTLIERWKSGGSCDCGGWDLGCRIRVLANTNQSKSQRFNLTESQFKLFSQEEVEEIKPMFVLSPFEDGIFSVEFSSSLKLMQAFSCGIAVLNSKTSPNMSQGMMLSENSVSAKYVSYPPVSPVGRV</sequence>
<evidence type="ECO:0000313" key="2">
    <source>
        <dbReference type="EMBL" id="KAG8387911.1"/>
    </source>
</evidence>
<comment type="caution">
    <text evidence="2">The sequence shown here is derived from an EMBL/GenBank/DDBJ whole genome shotgun (WGS) entry which is preliminary data.</text>
</comment>
<feature type="compositionally biased region" description="Polar residues" evidence="1">
    <location>
        <begin position="138"/>
        <end position="158"/>
    </location>
</feature>
<name>A0AAV6XY79_9LAMI</name>
<dbReference type="EMBL" id="WHWC01000002">
    <property type="protein sequence ID" value="KAG8387911.1"/>
    <property type="molecule type" value="Genomic_DNA"/>
</dbReference>
<feature type="compositionally biased region" description="Polar residues" evidence="1">
    <location>
        <begin position="119"/>
        <end position="130"/>
    </location>
</feature>
<feature type="compositionally biased region" description="Polar residues" evidence="1">
    <location>
        <begin position="15"/>
        <end position="24"/>
    </location>
</feature>
<feature type="compositionally biased region" description="Basic and acidic residues" evidence="1">
    <location>
        <begin position="1"/>
        <end position="12"/>
    </location>
</feature>
<keyword evidence="3" id="KW-1185">Reference proteome</keyword>
<evidence type="ECO:0000256" key="1">
    <source>
        <dbReference type="SAM" id="MobiDB-lite"/>
    </source>
</evidence>
<feature type="compositionally biased region" description="Polar residues" evidence="1">
    <location>
        <begin position="501"/>
        <end position="512"/>
    </location>
</feature>
<feature type="region of interest" description="Disordered" evidence="1">
    <location>
        <begin position="206"/>
        <end position="344"/>
    </location>
</feature>
<feature type="region of interest" description="Disordered" evidence="1">
    <location>
        <begin position="377"/>
        <end position="523"/>
    </location>
</feature>
<reference evidence="2" key="1">
    <citation type="submission" date="2019-10" db="EMBL/GenBank/DDBJ databases">
        <authorList>
            <person name="Zhang R."/>
            <person name="Pan Y."/>
            <person name="Wang J."/>
            <person name="Ma R."/>
            <person name="Yu S."/>
        </authorList>
    </citation>
    <scope>NUCLEOTIDE SEQUENCE</scope>
    <source>
        <strain evidence="2">LA-IB0</strain>
        <tissue evidence="2">Leaf</tissue>
    </source>
</reference>
<dbReference type="Pfam" id="PF12043">
    <property type="entry name" value="DUF3527"/>
    <property type="match status" value="2"/>
</dbReference>
<dbReference type="InterPro" id="IPR021916">
    <property type="entry name" value="DUF3527"/>
</dbReference>
<dbReference type="PANTHER" id="PTHR31390">
    <property type="entry name" value="EXPRESSED PROTEIN"/>
    <property type="match status" value="1"/>
</dbReference>
<feature type="compositionally biased region" description="Polar residues" evidence="1">
    <location>
        <begin position="382"/>
        <end position="398"/>
    </location>
</feature>
<accession>A0AAV6XY79</accession>
<feature type="region of interest" description="Disordered" evidence="1">
    <location>
        <begin position="119"/>
        <end position="193"/>
    </location>
</feature>